<dbReference type="PROSITE" id="PS51900">
    <property type="entry name" value="CB"/>
    <property type="match status" value="1"/>
</dbReference>
<dbReference type="Gene3D" id="1.10.443.10">
    <property type="entry name" value="Intergrase catalytic core"/>
    <property type="match status" value="1"/>
</dbReference>
<dbReference type="GO" id="GO:0006310">
    <property type="term" value="P:DNA recombination"/>
    <property type="evidence" value="ECO:0007669"/>
    <property type="project" value="UniProtKB-KW"/>
</dbReference>
<dbReference type="PANTHER" id="PTHR35617:SF3">
    <property type="entry name" value="CORE-BINDING (CB) DOMAIN-CONTAINING PROTEIN"/>
    <property type="match status" value="1"/>
</dbReference>
<proteinExistence type="predicted"/>
<evidence type="ECO:0000256" key="2">
    <source>
        <dbReference type="ARBA" id="ARBA00023172"/>
    </source>
</evidence>
<dbReference type="OrthoDB" id="2221171at2759"/>
<name>A0A8H7RFM4_9FUNG</name>
<dbReference type="EMBL" id="JAEPRB010000989">
    <property type="protein sequence ID" value="KAG2209352.1"/>
    <property type="molecule type" value="Genomic_DNA"/>
</dbReference>
<dbReference type="SUPFAM" id="SSF47823">
    <property type="entry name" value="lambda integrase-like, N-terminal domain"/>
    <property type="match status" value="1"/>
</dbReference>
<protein>
    <recommendedName>
        <fullName evidence="3">Core-binding (CB) domain-containing protein</fullName>
    </recommendedName>
</protein>
<keyword evidence="2" id="KW-0233">DNA recombination</keyword>
<evidence type="ECO:0000313" key="4">
    <source>
        <dbReference type="EMBL" id="KAG2209352.1"/>
    </source>
</evidence>
<comment type="caution">
    <text evidence="4">The sequence shown here is derived from an EMBL/GenBank/DDBJ whole genome shotgun (WGS) entry which is preliminary data.</text>
</comment>
<sequence>RGQGYRSRQIEPKNFQLVIRSQDCLKDIATNPTEMGSVNNRHVCCTRESPTPNVLELSTRSILTSNRRFPPTMDKTRPLLLPTVETHPLCITQNQTRQDTENSINYSILDSSTLVANTDKDDTIGKTNFLPTQPMDDDRLAIIRETQKETGLVDESIDFLTKSTRKSTNKSYNRQWKKYVQWCKQQTPVINPRQYSPINVFNYLIHQRHLSTSHLKIIRAAITSVYKTLHPTKGNLAEEKLIADFFKSKRQQTVCIPKQHQLTTWDSNDLLTFILHKYKDTQTLTLSDLQQKTLLLLALSTMARPRSDLGQLQHRDVLFESNNESQVTKMTLHFQQLKETQVKTIQLQCLSNQDICPTTTTFLFLQRSSHLRQNLPIDHTLFLSYIEDTIKTRSARPTMIANWIKAQMQDAGINTQLYKPYSIHSASSTKAVEQGHSISSVKEHGNWSRKADTFERYYYKPINSTLSSTQIAQSILHNTENCTTLEVRAEATEVGLGMTSNQYVAEAKTENVIRPSQYVSWFQWLKGTPPK</sequence>
<dbReference type="SUPFAM" id="SSF56349">
    <property type="entry name" value="DNA breaking-rejoining enzymes"/>
    <property type="match status" value="1"/>
</dbReference>
<dbReference type="AlphaFoldDB" id="A0A8H7RFM4"/>
<feature type="domain" description="Core-binding (CB)" evidence="3">
    <location>
        <begin position="147"/>
        <end position="230"/>
    </location>
</feature>
<dbReference type="GO" id="GO:0015074">
    <property type="term" value="P:DNA integration"/>
    <property type="evidence" value="ECO:0007669"/>
    <property type="project" value="InterPro"/>
</dbReference>
<accession>A0A8H7RFM4</accession>
<evidence type="ECO:0000313" key="5">
    <source>
        <dbReference type="Proteomes" id="UP000646827"/>
    </source>
</evidence>
<feature type="non-terminal residue" evidence="4">
    <location>
        <position position="1"/>
    </location>
</feature>
<keyword evidence="5" id="KW-1185">Reference proteome</keyword>
<dbReference type="GO" id="GO:0003677">
    <property type="term" value="F:DNA binding"/>
    <property type="evidence" value="ECO:0007669"/>
    <property type="project" value="UniProtKB-KW"/>
</dbReference>
<evidence type="ECO:0000256" key="1">
    <source>
        <dbReference type="ARBA" id="ARBA00023125"/>
    </source>
</evidence>
<gene>
    <name evidence="4" type="ORF">INT45_003293</name>
</gene>
<dbReference type="InterPro" id="IPR013762">
    <property type="entry name" value="Integrase-like_cat_sf"/>
</dbReference>
<dbReference type="Gene3D" id="1.10.150.130">
    <property type="match status" value="1"/>
</dbReference>
<reference evidence="4 5" key="1">
    <citation type="submission" date="2020-12" db="EMBL/GenBank/DDBJ databases">
        <title>Metabolic potential, ecology and presence of endohyphal bacteria is reflected in genomic diversity of Mucoromycotina.</title>
        <authorList>
            <person name="Muszewska A."/>
            <person name="Okrasinska A."/>
            <person name="Steczkiewicz K."/>
            <person name="Drgas O."/>
            <person name="Orlowska M."/>
            <person name="Perlinska-Lenart U."/>
            <person name="Aleksandrzak-Piekarczyk T."/>
            <person name="Szatraj K."/>
            <person name="Zielenkiewicz U."/>
            <person name="Pilsyk S."/>
            <person name="Malc E."/>
            <person name="Mieczkowski P."/>
            <person name="Kruszewska J.S."/>
            <person name="Biernat P."/>
            <person name="Pawlowska J."/>
        </authorList>
    </citation>
    <scope>NUCLEOTIDE SEQUENCE [LARGE SCALE GENOMIC DNA]</scope>
    <source>
        <strain evidence="4 5">CBS 142.35</strain>
    </source>
</reference>
<organism evidence="4 5">
    <name type="scientific">Circinella minor</name>
    <dbReference type="NCBI Taxonomy" id="1195481"/>
    <lineage>
        <taxon>Eukaryota</taxon>
        <taxon>Fungi</taxon>
        <taxon>Fungi incertae sedis</taxon>
        <taxon>Mucoromycota</taxon>
        <taxon>Mucoromycotina</taxon>
        <taxon>Mucoromycetes</taxon>
        <taxon>Mucorales</taxon>
        <taxon>Lichtheimiaceae</taxon>
        <taxon>Circinella</taxon>
    </lineage>
</organism>
<dbReference type="InterPro" id="IPR044068">
    <property type="entry name" value="CB"/>
</dbReference>
<dbReference type="PANTHER" id="PTHR35617">
    <property type="entry name" value="PHAGE_INTEGRASE DOMAIN-CONTAINING PROTEIN"/>
    <property type="match status" value="1"/>
</dbReference>
<dbReference type="Proteomes" id="UP000646827">
    <property type="component" value="Unassembled WGS sequence"/>
</dbReference>
<keyword evidence="1" id="KW-0238">DNA-binding</keyword>
<dbReference type="InterPro" id="IPR011010">
    <property type="entry name" value="DNA_brk_join_enz"/>
</dbReference>
<evidence type="ECO:0000259" key="3">
    <source>
        <dbReference type="PROSITE" id="PS51900"/>
    </source>
</evidence>
<dbReference type="InterPro" id="IPR010998">
    <property type="entry name" value="Integrase_recombinase_N"/>
</dbReference>